<accession>A0A6A1V808</accession>
<dbReference type="EMBL" id="RXIC02000025">
    <property type="protein sequence ID" value="KAB1207310.1"/>
    <property type="molecule type" value="Genomic_DNA"/>
</dbReference>
<comment type="caution">
    <text evidence="1">The sequence shown here is derived from an EMBL/GenBank/DDBJ whole genome shotgun (WGS) entry which is preliminary data.</text>
</comment>
<dbReference type="AlphaFoldDB" id="A0A6A1V808"/>
<reference evidence="1 2" key="1">
    <citation type="journal article" date="2019" name="Plant Biotechnol. J.">
        <title>The red bayberry genome and genetic basis of sex determination.</title>
        <authorList>
            <person name="Jia H.M."/>
            <person name="Jia H.J."/>
            <person name="Cai Q.L."/>
            <person name="Wang Y."/>
            <person name="Zhao H.B."/>
            <person name="Yang W.F."/>
            <person name="Wang G.Y."/>
            <person name="Li Y.H."/>
            <person name="Zhan D.L."/>
            <person name="Shen Y.T."/>
            <person name="Niu Q.F."/>
            <person name="Chang L."/>
            <person name="Qiu J."/>
            <person name="Zhao L."/>
            <person name="Xie H.B."/>
            <person name="Fu W.Y."/>
            <person name="Jin J."/>
            <person name="Li X.W."/>
            <person name="Jiao Y."/>
            <person name="Zhou C.C."/>
            <person name="Tu T."/>
            <person name="Chai C.Y."/>
            <person name="Gao J.L."/>
            <person name="Fan L.J."/>
            <person name="van de Weg E."/>
            <person name="Wang J.Y."/>
            <person name="Gao Z.S."/>
        </authorList>
    </citation>
    <scope>NUCLEOTIDE SEQUENCE [LARGE SCALE GENOMIC DNA]</scope>
    <source>
        <tissue evidence="1">Leaves</tissue>
    </source>
</reference>
<proteinExistence type="predicted"/>
<dbReference type="Proteomes" id="UP000516437">
    <property type="component" value="Chromosome 7"/>
</dbReference>
<evidence type="ECO:0000313" key="1">
    <source>
        <dbReference type="EMBL" id="KAB1207310.1"/>
    </source>
</evidence>
<evidence type="ECO:0000313" key="2">
    <source>
        <dbReference type="Proteomes" id="UP000516437"/>
    </source>
</evidence>
<keyword evidence="2" id="KW-1185">Reference proteome</keyword>
<name>A0A6A1V808_9ROSI</name>
<sequence length="83" mass="9271">MSLRSMAELDQNPKGSKLVAVAGGCGGSKLVAVAQWLARENQKLVAGAVVPWWAIGHEQQLKAERVTERERERERFYPFFKTG</sequence>
<protein>
    <submittedName>
        <fullName evidence="1">Uncharacterized protein</fullName>
    </submittedName>
</protein>
<organism evidence="1 2">
    <name type="scientific">Morella rubra</name>
    <name type="common">Chinese bayberry</name>
    <dbReference type="NCBI Taxonomy" id="262757"/>
    <lineage>
        <taxon>Eukaryota</taxon>
        <taxon>Viridiplantae</taxon>
        <taxon>Streptophyta</taxon>
        <taxon>Embryophyta</taxon>
        <taxon>Tracheophyta</taxon>
        <taxon>Spermatophyta</taxon>
        <taxon>Magnoliopsida</taxon>
        <taxon>eudicotyledons</taxon>
        <taxon>Gunneridae</taxon>
        <taxon>Pentapetalae</taxon>
        <taxon>rosids</taxon>
        <taxon>fabids</taxon>
        <taxon>Fagales</taxon>
        <taxon>Myricaceae</taxon>
        <taxon>Morella</taxon>
    </lineage>
</organism>
<gene>
    <name evidence="1" type="ORF">CJ030_MR7G011631</name>
</gene>